<evidence type="ECO:0000256" key="1">
    <source>
        <dbReference type="SAM" id="SignalP"/>
    </source>
</evidence>
<feature type="chain" id="PRO_5003318264" evidence="1">
    <location>
        <begin position="20"/>
        <end position="155"/>
    </location>
</feature>
<sequence>MNFAFIILSVLVSLQAIMTLPTKLMPRTESQVGKGGRIDQRCAGFYNGGYVPGFAYNNQGILTVPFTSQFYYSINQNYGYSNCNNYGQVVWGQCSYAGQCPNSYHHYTGLLTGLLGGVGDLVGGLVSGVGSLVGGIGNSLSLLSDQELKSDTNQI</sequence>
<keyword evidence="1" id="KW-0732">Signal</keyword>
<feature type="signal peptide" evidence="1">
    <location>
        <begin position="1"/>
        <end position="19"/>
    </location>
</feature>
<dbReference type="RefSeq" id="XP_007416363.1">
    <property type="nucleotide sequence ID" value="XM_007416301.1"/>
</dbReference>
<evidence type="ECO:0000313" key="2">
    <source>
        <dbReference type="EMBL" id="EGG00344.1"/>
    </source>
</evidence>
<dbReference type="HOGENOM" id="CLU_1627457_0_0_1"/>
<gene>
    <name evidence="2" type="ORF">MELLADRAFT_124018</name>
</gene>
<accession>F4S4T5</accession>
<reference evidence="3" key="1">
    <citation type="journal article" date="2011" name="Proc. Natl. Acad. Sci. U.S.A.">
        <title>Obligate biotrophy features unraveled by the genomic analysis of rust fungi.</title>
        <authorList>
            <person name="Duplessis S."/>
            <person name="Cuomo C.A."/>
            <person name="Lin Y.-C."/>
            <person name="Aerts A."/>
            <person name="Tisserant E."/>
            <person name="Veneault-Fourrey C."/>
            <person name="Joly D.L."/>
            <person name="Hacquard S."/>
            <person name="Amselem J."/>
            <person name="Cantarel B.L."/>
            <person name="Chiu R."/>
            <person name="Coutinho P.M."/>
            <person name="Feau N."/>
            <person name="Field M."/>
            <person name="Frey P."/>
            <person name="Gelhaye E."/>
            <person name="Goldberg J."/>
            <person name="Grabherr M.G."/>
            <person name="Kodira C.D."/>
            <person name="Kohler A."/>
            <person name="Kuees U."/>
            <person name="Lindquist E.A."/>
            <person name="Lucas S.M."/>
            <person name="Mago R."/>
            <person name="Mauceli E."/>
            <person name="Morin E."/>
            <person name="Murat C."/>
            <person name="Pangilinan J.L."/>
            <person name="Park R."/>
            <person name="Pearson M."/>
            <person name="Quesneville H."/>
            <person name="Rouhier N."/>
            <person name="Sakthikumar S."/>
            <person name="Salamov A.A."/>
            <person name="Schmutz J."/>
            <person name="Selles B."/>
            <person name="Shapiro H."/>
            <person name="Tanguay P."/>
            <person name="Tuskan G.A."/>
            <person name="Henrissat B."/>
            <person name="Van de Peer Y."/>
            <person name="Rouze P."/>
            <person name="Ellis J.G."/>
            <person name="Dodds P.N."/>
            <person name="Schein J.E."/>
            <person name="Zhong S."/>
            <person name="Hamelin R.C."/>
            <person name="Grigoriev I.V."/>
            <person name="Szabo L.J."/>
            <person name="Martin F."/>
        </authorList>
    </citation>
    <scope>NUCLEOTIDE SEQUENCE [LARGE SCALE GENOMIC DNA]</scope>
    <source>
        <strain evidence="3">98AG31 / pathotype 3-4-7</strain>
    </source>
</reference>
<dbReference type="VEuPathDB" id="FungiDB:MELLADRAFT_124018"/>
<evidence type="ECO:0000313" key="3">
    <source>
        <dbReference type="Proteomes" id="UP000001072"/>
    </source>
</evidence>
<dbReference type="InParanoid" id="F4S4T5"/>
<name>F4S4T5_MELLP</name>
<dbReference type="KEGG" id="mlr:MELLADRAFT_124018"/>
<organism evidence="3">
    <name type="scientific">Melampsora larici-populina (strain 98AG31 / pathotype 3-4-7)</name>
    <name type="common">Poplar leaf rust fungus</name>
    <dbReference type="NCBI Taxonomy" id="747676"/>
    <lineage>
        <taxon>Eukaryota</taxon>
        <taxon>Fungi</taxon>
        <taxon>Dikarya</taxon>
        <taxon>Basidiomycota</taxon>
        <taxon>Pucciniomycotina</taxon>
        <taxon>Pucciniomycetes</taxon>
        <taxon>Pucciniales</taxon>
        <taxon>Melampsoraceae</taxon>
        <taxon>Melampsora</taxon>
    </lineage>
</organism>
<dbReference type="EMBL" id="GL883148">
    <property type="protein sequence ID" value="EGG00344.1"/>
    <property type="molecule type" value="Genomic_DNA"/>
</dbReference>
<protein>
    <submittedName>
        <fullName evidence="2">Secreted protein</fullName>
    </submittedName>
</protein>
<proteinExistence type="predicted"/>
<dbReference type="Proteomes" id="UP000001072">
    <property type="component" value="Unassembled WGS sequence"/>
</dbReference>
<dbReference type="AlphaFoldDB" id="F4S4T5"/>
<dbReference type="GeneID" id="18926572"/>
<keyword evidence="3" id="KW-1185">Reference proteome</keyword>